<keyword evidence="4" id="KW-1185">Reference proteome</keyword>
<dbReference type="Proteomes" id="UP000076761">
    <property type="component" value="Unassembled WGS sequence"/>
</dbReference>
<evidence type="ECO:0000313" key="3">
    <source>
        <dbReference type="EMBL" id="KZT19053.1"/>
    </source>
</evidence>
<reference evidence="3 4" key="1">
    <citation type="journal article" date="2016" name="Mol. Biol. Evol.">
        <title>Comparative Genomics of Early-Diverging Mushroom-Forming Fungi Provides Insights into the Origins of Lignocellulose Decay Capabilities.</title>
        <authorList>
            <person name="Nagy L.G."/>
            <person name="Riley R."/>
            <person name="Tritt A."/>
            <person name="Adam C."/>
            <person name="Daum C."/>
            <person name="Floudas D."/>
            <person name="Sun H."/>
            <person name="Yadav J.S."/>
            <person name="Pangilinan J."/>
            <person name="Larsson K.H."/>
            <person name="Matsuura K."/>
            <person name="Barry K."/>
            <person name="Labutti K."/>
            <person name="Kuo R."/>
            <person name="Ohm R.A."/>
            <person name="Bhattacharya S.S."/>
            <person name="Shirouzu T."/>
            <person name="Yoshinaga Y."/>
            <person name="Martin F.M."/>
            <person name="Grigoriev I.V."/>
            <person name="Hibbett D.S."/>
        </authorList>
    </citation>
    <scope>NUCLEOTIDE SEQUENCE [LARGE SCALE GENOMIC DNA]</scope>
    <source>
        <strain evidence="3 4">HHB14362 ss-1</strain>
    </source>
</reference>
<dbReference type="InterPro" id="IPR035979">
    <property type="entry name" value="RBD_domain_sf"/>
</dbReference>
<evidence type="ECO:0000256" key="2">
    <source>
        <dbReference type="SAM" id="MobiDB-lite"/>
    </source>
</evidence>
<dbReference type="OrthoDB" id="2670565at2759"/>
<dbReference type="CDD" id="cd00590">
    <property type="entry name" value="RRM_SF"/>
    <property type="match status" value="1"/>
</dbReference>
<feature type="compositionally biased region" description="Basic residues" evidence="2">
    <location>
        <begin position="162"/>
        <end position="177"/>
    </location>
</feature>
<dbReference type="InParanoid" id="A0A165N1I6"/>
<feature type="compositionally biased region" description="Basic and acidic residues" evidence="2">
    <location>
        <begin position="209"/>
        <end position="223"/>
    </location>
</feature>
<proteinExistence type="predicted"/>
<feature type="compositionally biased region" description="Low complexity" evidence="2">
    <location>
        <begin position="141"/>
        <end position="158"/>
    </location>
</feature>
<evidence type="ECO:0008006" key="5">
    <source>
        <dbReference type="Google" id="ProtNLM"/>
    </source>
</evidence>
<feature type="region of interest" description="Disordered" evidence="2">
    <location>
        <begin position="15"/>
        <end position="43"/>
    </location>
</feature>
<protein>
    <recommendedName>
        <fullName evidence="5">RRM domain-containing protein</fullName>
    </recommendedName>
</protein>
<sequence>MRLWRSTSYILTTLPRQLPPDTAGADNDDDDDDDDGMDNSRDTSSDWVSRFIDIDCNRSIQEIRDLFSQCGEIRSIYPWKSDKNPQQHYFLEFAHKSSVANARALGKLHHHLSVHALSMVPQLIERCRSMAPRSIEDPIDSFYASSRPSSPVSSHESSVGPARKRTRRGGVKHKIRMGNKVTHGAGHSRLDGSLPPSNAHKTDTTAPVESRRPEDDKENDANRTRPTSSVLPHPLISPTIPIHLTHPLPPTPSSPHSPSAHITLALHGERISLDLNTLNNDPHPVVALLQTAQCGRESWMIVGGHYRMRGNPAAALVVTTAMIDVLTSAGVPERELKPAYLMLSGCHRDLAQRAAQGSDEAAGHLAEAVRWLQKVYGRDAPPLDPPVCRPTRTSPGRIRILEREIACLRARLDGARQLEDEVARRDREVEELRGKLEAARRMEGLAMERVRREVEARRQAEEGGLVREVVEVLRRAARGEEAAVV</sequence>
<dbReference type="Gene3D" id="3.30.70.330">
    <property type="match status" value="1"/>
</dbReference>
<feature type="coiled-coil region" evidence="1">
    <location>
        <begin position="398"/>
        <end position="442"/>
    </location>
</feature>
<dbReference type="EMBL" id="KV425651">
    <property type="protein sequence ID" value="KZT19053.1"/>
    <property type="molecule type" value="Genomic_DNA"/>
</dbReference>
<accession>A0A165N1I6</accession>
<organism evidence="3 4">
    <name type="scientific">Neolentinus lepideus HHB14362 ss-1</name>
    <dbReference type="NCBI Taxonomy" id="1314782"/>
    <lineage>
        <taxon>Eukaryota</taxon>
        <taxon>Fungi</taxon>
        <taxon>Dikarya</taxon>
        <taxon>Basidiomycota</taxon>
        <taxon>Agaricomycotina</taxon>
        <taxon>Agaricomycetes</taxon>
        <taxon>Gloeophyllales</taxon>
        <taxon>Gloeophyllaceae</taxon>
        <taxon>Neolentinus</taxon>
    </lineage>
</organism>
<feature type="region of interest" description="Disordered" evidence="2">
    <location>
        <begin position="139"/>
        <end position="259"/>
    </location>
</feature>
<name>A0A165N1I6_9AGAM</name>
<dbReference type="AlphaFoldDB" id="A0A165N1I6"/>
<keyword evidence="1" id="KW-0175">Coiled coil</keyword>
<dbReference type="InterPro" id="IPR012677">
    <property type="entry name" value="Nucleotide-bd_a/b_plait_sf"/>
</dbReference>
<evidence type="ECO:0000256" key="1">
    <source>
        <dbReference type="SAM" id="Coils"/>
    </source>
</evidence>
<feature type="compositionally biased region" description="Acidic residues" evidence="2">
    <location>
        <begin position="26"/>
        <end position="37"/>
    </location>
</feature>
<dbReference type="SUPFAM" id="SSF54928">
    <property type="entry name" value="RNA-binding domain, RBD"/>
    <property type="match status" value="1"/>
</dbReference>
<gene>
    <name evidence="3" type="ORF">NEOLEDRAFT_75101</name>
</gene>
<dbReference type="GO" id="GO:0003676">
    <property type="term" value="F:nucleic acid binding"/>
    <property type="evidence" value="ECO:0007669"/>
    <property type="project" value="InterPro"/>
</dbReference>
<evidence type="ECO:0000313" key="4">
    <source>
        <dbReference type="Proteomes" id="UP000076761"/>
    </source>
</evidence>